<name>A0ABY7DF51_MYAAR</name>
<dbReference type="Proteomes" id="UP001164746">
    <property type="component" value="Chromosome 2"/>
</dbReference>
<keyword evidence="3" id="KW-1185">Reference proteome</keyword>
<sequence length="83" mass="9408">MATADVEGSALKDTNNSGPKGQDRINGSARLGKRTEEIIEEHLTLSGYSETNKTRIEELQKKVTDKNEKIKEIEKENRCTNWM</sequence>
<feature type="region of interest" description="Disordered" evidence="1">
    <location>
        <begin position="1"/>
        <end position="33"/>
    </location>
</feature>
<gene>
    <name evidence="2" type="ORF">MAR_028233</name>
</gene>
<protein>
    <submittedName>
        <fullName evidence="2">Uncharacterized protein</fullName>
    </submittedName>
</protein>
<evidence type="ECO:0000313" key="3">
    <source>
        <dbReference type="Proteomes" id="UP001164746"/>
    </source>
</evidence>
<evidence type="ECO:0000256" key="1">
    <source>
        <dbReference type="SAM" id="MobiDB-lite"/>
    </source>
</evidence>
<dbReference type="EMBL" id="CP111013">
    <property type="protein sequence ID" value="WAQ95543.1"/>
    <property type="molecule type" value="Genomic_DNA"/>
</dbReference>
<accession>A0ABY7DF51</accession>
<proteinExistence type="predicted"/>
<reference evidence="2" key="1">
    <citation type="submission" date="2022-11" db="EMBL/GenBank/DDBJ databases">
        <title>Centuries of genome instability and evolution in soft-shell clam transmissible cancer (bioRxiv).</title>
        <authorList>
            <person name="Hart S.F.M."/>
            <person name="Yonemitsu M.A."/>
            <person name="Giersch R.M."/>
            <person name="Beal B.F."/>
            <person name="Arriagada G."/>
            <person name="Davis B.W."/>
            <person name="Ostrander E.A."/>
            <person name="Goff S.P."/>
            <person name="Metzger M.J."/>
        </authorList>
    </citation>
    <scope>NUCLEOTIDE SEQUENCE</scope>
    <source>
        <strain evidence="2">MELC-2E11</strain>
        <tissue evidence="2">Siphon/mantle</tissue>
    </source>
</reference>
<organism evidence="2 3">
    <name type="scientific">Mya arenaria</name>
    <name type="common">Soft-shell clam</name>
    <dbReference type="NCBI Taxonomy" id="6604"/>
    <lineage>
        <taxon>Eukaryota</taxon>
        <taxon>Metazoa</taxon>
        <taxon>Spiralia</taxon>
        <taxon>Lophotrochozoa</taxon>
        <taxon>Mollusca</taxon>
        <taxon>Bivalvia</taxon>
        <taxon>Autobranchia</taxon>
        <taxon>Heteroconchia</taxon>
        <taxon>Euheterodonta</taxon>
        <taxon>Imparidentia</taxon>
        <taxon>Neoheterodontei</taxon>
        <taxon>Myida</taxon>
        <taxon>Myoidea</taxon>
        <taxon>Myidae</taxon>
        <taxon>Mya</taxon>
    </lineage>
</organism>
<evidence type="ECO:0000313" key="2">
    <source>
        <dbReference type="EMBL" id="WAQ95543.1"/>
    </source>
</evidence>